<keyword evidence="3" id="KW-1185">Reference proteome</keyword>
<evidence type="ECO:0000256" key="1">
    <source>
        <dbReference type="SAM" id="MobiDB-lite"/>
    </source>
</evidence>
<dbReference type="AlphaFoldDB" id="A0A026WD09"/>
<gene>
    <name evidence="2" type="ORF">X777_06695</name>
</gene>
<evidence type="ECO:0000313" key="2">
    <source>
        <dbReference type="EMBL" id="EZA53838.1"/>
    </source>
</evidence>
<dbReference type="OMA" id="FGANSMS"/>
<proteinExistence type="predicted"/>
<protein>
    <submittedName>
        <fullName evidence="2">Uncharacterized protein</fullName>
    </submittedName>
</protein>
<organism evidence="2 3">
    <name type="scientific">Ooceraea biroi</name>
    <name type="common">Clonal raider ant</name>
    <name type="synonym">Cerapachys biroi</name>
    <dbReference type="NCBI Taxonomy" id="2015173"/>
    <lineage>
        <taxon>Eukaryota</taxon>
        <taxon>Metazoa</taxon>
        <taxon>Ecdysozoa</taxon>
        <taxon>Arthropoda</taxon>
        <taxon>Hexapoda</taxon>
        <taxon>Insecta</taxon>
        <taxon>Pterygota</taxon>
        <taxon>Neoptera</taxon>
        <taxon>Endopterygota</taxon>
        <taxon>Hymenoptera</taxon>
        <taxon>Apocrita</taxon>
        <taxon>Aculeata</taxon>
        <taxon>Formicoidea</taxon>
        <taxon>Formicidae</taxon>
        <taxon>Dorylinae</taxon>
        <taxon>Ooceraea</taxon>
    </lineage>
</organism>
<sequence length="161" mass="18747">MTPFRLMFGVDARSRDDPRIRELLDEELVTFFSNEREELRSQAKESIQHVQTENKRRFDKSRKKAFQYREGDLVAICRTQYKPGSKLAHKFLGPYEVTKTLRHDRYVVRRIGESEGPKQTSSAVDFMKPWTSDDGEDQFRSDEEDESGGHSGRTLGQDGRV</sequence>
<dbReference type="STRING" id="2015173.A0A026WD09"/>
<feature type="region of interest" description="Disordered" evidence="1">
    <location>
        <begin position="111"/>
        <end position="161"/>
    </location>
</feature>
<evidence type="ECO:0000313" key="3">
    <source>
        <dbReference type="Proteomes" id="UP000053097"/>
    </source>
</evidence>
<dbReference type="EMBL" id="KK107266">
    <property type="protein sequence ID" value="EZA53838.1"/>
    <property type="molecule type" value="Genomic_DNA"/>
</dbReference>
<reference evidence="2 3" key="1">
    <citation type="journal article" date="2014" name="Curr. Biol.">
        <title>The genome of the clonal raider ant Cerapachys biroi.</title>
        <authorList>
            <person name="Oxley P.R."/>
            <person name="Ji L."/>
            <person name="Fetter-Pruneda I."/>
            <person name="McKenzie S.K."/>
            <person name="Li C."/>
            <person name="Hu H."/>
            <person name="Zhang G."/>
            <person name="Kronauer D.J."/>
        </authorList>
    </citation>
    <scope>NUCLEOTIDE SEQUENCE [LARGE SCALE GENOMIC DNA]</scope>
</reference>
<dbReference type="Proteomes" id="UP000053097">
    <property type="component" value="Unassembled WGS sequence"/>
</dbReference>
<accession>A0A026WD09</accession>
<name>A0A026WD09_OOCBI</name>